<dbReference type="EMBL" id="UZAL01032629">
    <property type="protein sequence ID" value="VDP61388.1"/>
    <property type="molecule type" value="Genomic_DNA"/>
</dbReference>
<organism evidence="1 2">
    <name type="scientific">Schistosoma mattheei</name>
    <dbReference type="NCBI Taxonomy" id="31246"/>
    <lineage>
        <taxon>Eukaryota</taxon>
        <taxon>Metazoa</taxon>
        <taxon>Spiralia</taxon>
        <taxon>Lophotrochozoa</taxon>
        <taxon>Platyhelminthes</taxon>
        <taxon>Trematoda</taxon>
        <taxon>Digenea</taxon>
        <taxon>Strigeidida</taxon>
        <taxon>Schistosomatoidea</taxon>
        <taxon>Schistosomatidae</taxon>
        <taxon>Schistosoma</taxon>
    </lineage>
</organism>
<name>A0A183PE35_9TREM</name>
<evidence type="ECO:0000313" key="1">
    <source>
        <dbReference type="EMBL" id="VDP61388.1"/>
    </source>
</evidence>
<accession>A0A183PE35</accession>
<protein>
    <submittedName>
        <fullName evidence="1">Uncharacterized protein</fullName>
    </submittedName>
</protein>
<reference evidence="1 2" key="1">
    <citation type="submission" date="2018-11" db="EMBL/GenBank/DDBJ databases">
        <authorList>
            <consortium name="Pathogen Informatics"/>
        </authorList>
    </citation>
    <scope>NUCLEOTIDE SEQUENCE [LARGE SCALE GENOMIC DNA]</scope>
    <source>
        <strain>Denwood</strain>
        <strain evidence="2">Zambia</strain>
    </source>
</reference>
<proteinExistence type="predicted"/>
<keyword evidence="2" id="KW-1185">Reference proteome</keyword>
<dbReference type="AlphaFoldDB" id="A0A183PE35"/>
<dbReference type="Proteomes" id="UP000269396">
    <property type="component" value="Unassembled WGS sequence"/>
</dbReference>
<gene>
    <name evidence="1" type="ORF">SMTD_LOCUS12622</name>
</gene>
<evidence type="ECO:0000313" key="2">
    <source>
        <dbReference type="Proteomes" id="UP000269396"/>
    </source>
</evidence>
<sequence length="32" mass="3700">MKFPEDIKLSLGDNFNDFLSILFQLLTSLIVQ</sequence>